<sequence length="110" mass="12165">MQEPCAGRVSSINLNPAKLPKIGIVLDCGHDVGGWEEWILEEEDPPPPKRYINIETRRACVETKAGDLIPPIYLTDSAASRVFVSSTEIHSAKPASLVIDRRAIFKDKKP</sequence>
<comment type="caution">
    <text evidence="1">The sequence shown here is derived from an EMBL/GenBank/DDBJ whole genome shotgun (WGS) entry which is preliminary data.</text>
</comment>
<evidence type="ECO:0000313" key="1">
    <source>
        <dbReference type="EMBL" id="KAJ2892863.1"/>
    </source>
</evidence>
<dbReference type="EMBL" id="JAKWBI020000706">
    <property type="protein sequence ID" value="KAJ2892863.1"/>
    <property type="molecule type" value="Genomic_DNA"/>
</dbReference>
<dbReference type="AlphaFoldDB" id="A0AAD5RGN3"/>
<name>A0AAD5RGN3_9PEZI</name>
<reference evidence="1" key="1">
    <citation type="submission" date="2022-07" db="EMBL/GenBank/DDBJ databases">
        <title>Draft genome sequence of Zalerion maritima ATCC 34329, a (micro)plastics degrading marine fungus.</title>
        <authorList>
            <person name="Paco A."/>
            <person name="Goncalves M.F.M."/>
            <person name="Rocha-Santos T.A.P."/>
            <person name="Alves A."/>
        </authorList>
    </citation>
    <scope>NUCLEOTIDE SEQUENCE</scope>
    <source>
        <strain evidence="1">ATCC 34329</strain>
    </source>
</reference>
<accession>A0AAD5RGN3</accession>
<gene>
    <name evidence="1" type="ORF">MKZ38_009275</name>
</gene>
<keyword evidence="2" id="KW-1185">Reference proteome</keyword>
<proteinExistence type="predicted"/>
<organism evidence="1 2">
    <name type="scientific">Zalerion maritima</name>
    <dbReference type="NCBI Taxonomy" id="339359"/>
    <lineage>
        <taxon>Eukaryota</taxon>
        <taxon>Fungi</taxon>
        <taxon>Dikarya</taxon>
        <taxon>Ascomycota</taxon>
        <taxon>Pezizomycotina</taxon>
        <taxon>Sordariomycetes</taxon>
        <taxon>Lulworthiomycetidae</taxon>
        <taxon>Lulworthiales</taxon>
        <taxon>Lulworthiaceae</taxon>
        <taxon>Zalerion</taxon>
    </lineage>
</organism>
<evidence type="ECO:0000313" key="2">
    <source>
        <dbReference type="Proteomes" id="UP001201980"/>
    </source>
</evidence>
<dbReference type="Proteomes" id="UP001201980">
    <property type="component" value="Unassembled WGS sequence"/>
</dbReference>
<protein>
    <submittedName>
        <fullName evidence="1">Uncharacterized protein</fullName>
    </submittedName>
</protein>